<dbReference type="PANTHER" id="PTHR43290">
    <property type="entry name" value="MEVALONATE KINASE"/>
    <property type="match status" value="1"/>
</dbReference>
<dbReference type="InterPro" id="IPR014721">
    <property type="entry name" value="Ribsml_uS5_D2-typ_fold_subgr"/>
</dbReference>
<keyword evidence="1" id="KW-0963">Cytoplasm</keyword>
<dbReference type="PANTHER" id="PTHR43290:SF2">
    <property type="entry name" value="MEVALONATE KINASE"/>
    <property type="match status" value="1"/>
</dbReference>
<dbReference type="SUPFAM" id="SSF54211">
    <property type="entry name" value="Ribosomal protein S5 domain 2-like"/>
    <property type="match status" value="1"/>
</dbReference>
<dbReference type="EMBL" id="MGAK01000025">
    <property type="protein sequence ID" value="OGK44068.1"/>
    <property type="molecule type" value="Genomic_DNA"/>
</dbReference>
<evidence type="ECO:0000256" key="6">
    <source>
        <dbReference type="ARBA" id="ARBA00022840"/>
    </source>
</evidence>
<organism evidence="12 13">
    <name type="scientific">Candidatus Roizmanbacteria bacterium RIFCSPLOWO2_01_FULL_38_11</name>
    <dbReference type="NCBI Taxonomy" id="1802060"/>
    <lineage>
        <taxon>Bacteria</taxon>
        <taxon>Candidatus Roizmaniibacteriota</taxon>
    </lineage>
</organism>
<dbReference type="GO" id="GO:0019287">
    <property type="term" value="P:isopentenyl diphosphate biosynthetic process, mevalonate pathway"/>
    <property type="evidence" value="ECO:0007669"/>
    <property type="project" value="UniProtKB-UniPathway"/>
</dbReference>
<dbReference type="GO" id="GO:0005829">
    <property type="term" value="C:cytosol"/>
    <property type="evidence" value="ECO:0007669"/>
    <property type="project" value="TreeGrafter"/>
</dbReference>
<keyword evidence="8" id="KW-0443">Lipid metabolism</keyword>
<dbReference type="InterPro" id="IPR006205">
    <property type="entry name" value="Mev_gal_kin"/>
</dbReference>
<keyword evidence="5 12" id="KW-0418">Kinase</keyword>
<dbReference type="PRINTS" id="PR00959">
    <property type="entry name" value="MEVGALKINASE"/>
</dbReference>
<keyword evidence="2" id="KW-0444">Lipid biosynthesis</keyword>
<dbReference type="InterPro" id="IPR013750">
    <property type="entry name" value="GHMP_kinase_C_dom"/>
</dbReference>
<evidence type="ECO:0000256" key="3">
    <source>
        <dbReference type="ARBA" id="ARBA00022679"/>
    </source>
</evidence>
<dbReference type="AlphaFoldDB" id="A0A1F7IL04"/>
<dbReference type="Pfam" id="PF08544">
    <property type="entry name" value="GHMP_kinases_C"/>
    <property type="match status" value="1"/>
</dbReference>
<dbReference type="UniPathway" id="UPA00057">
    <property type="reaction ID" value="UER00098"/>
</dbReference>
<protein>
    <submittedName>
        <fullName evidence="12">Mevalonate kinase</fullName>
    </submittedName>
</protein>
<reference evidence="12 13" key="1">
    <citation type="journal article" date="2016" name="Nat. Commun.">
        <title>Thousands of microbial genomes shed light on interconnected biogeochemical processes in an aquifer system.</title>
        <authorList>
            <person name="Anantharaman K."/>
            <person name="Brown C.T."/>
            <person name="Hug L.A."/>
            <person name="Sharon I."/>
            <person name="Castelle C.J."/>
            <person name="Probst A.J."/>
            <person name="Thomas B.C."/>
            <person name="Singh A."/>
            <person name="Wilkins M.J."/>
            <person name="Karaoz U."/>
            <person name="Brodie E.L."/>
            <person name="Williams K.H."/>
            <person name="Hubbard S.S."/>
            <person name="Banfield J.F."/>
        </authorList>
    </citation>
    <scope>NUCLEOTIDE SEQUENCE [LARGE SCALE GENOMIC DNA]</scope>
</reference>
<dbReference type="Pfam" id="PF00288">
    <property type="entry name" value="GHMP_kinases_N"/>
    <property type="match status" value="1"/>
</dbReference>
<feature type="domain" description="GHMP kinase N-terminal" evidence="10">
    <location>
        <begin position="58"/>
        <end position="145"/>
    </location>
</feature>
<dbReference type="NCBIfam" id="TIGR00549">
    <property type="entry name" value="mevalon_kin"/>
    <property type="match status" value="1"/>
</dbReference>
<dbReference type="Gene3D" id="3.30.70.890">
    <property type="entry name" value="GHMP kinase, C-terminal domain"/>
    <property type="match status" value="1"/>
</dbReference>
<dbReference type="GO" id="GO:0005524">
    <property type="term" value="F:ATP binding"/>
    <property type="evidence" value="ECO:0007669"/>
    <property type="project" value="UniProtKB-KW"/>
</dbReference>
<dbReference type="GO" id="GO:0004496">
    <property type="term" value="F:mevalonate kinase activity"/>
    <property type="evidence" value="ECO:0007669"/>
    <property type="project" value="InterPro"/>
</dbReference>
<dbReference type="InterPro" id="IPR036554">
    <property type="entry name" value="GHMP_kinase_C_sf"/>
</dbReference>
<dbReference type="InterPro" id="IPR006204">
    <property type="entry name" value="GHMP_kinase_N_dom"/>
</dbReference>
<evidence type="ECO:0000256" key="1">
    <source>
        <dbReference type="ARBA" id="ARBA00022490"/>
    </source>
</evidence>
<evidence type="ECO:0000256" key="2">
    <source>
        <dbReference type="ARBA" id="ARBA00022516"/>
    </source>
</evidence>
<name>A0A1F7IL04_9BACT</name>
<keyword evidence="4" id="KW-0547">Nucleotide-binding</keyword>
<keyword evidence="6" id="KW-0067">ATP-binding</keyword>
<dbReference type="Proteomes" id="UP000179072">
    <property type="component" value="Unassembled WGS sequence"/>
</dbReference>
<evidence type="ECO:0000313" key="13">
    <source>
        <dbReference type="Proteomes" id="UP000179072"/>
    </source>
</evidence>
<evidence type="ECO:0000259" key="11">
    <source>
        <dbReference type="Pfam" id="PF08544"/>
    </source>
</evidence>
<evidence type="ECO:0000256" key="9">
    <source>
        <dbReference type="ARBA" id="ARBA00029438"/>
    </source>
</evidence>
<dbReference type="SUPFAM" id="SSF55060">
    <property type="entry name" value="GHMP Kinase, C-terminal domain"/>
    <property type="match status" value="1"/>
</dbReference>
<comment type="caution">
    <text evidence="12">The sequence shown here is derived from an EMBL/GenBank/DDBJ whole genome shotgun (WGS) entry which is preliminary data.</text>
</comment>
<keyword evidence="7" id="KW-0460">Magnesium</keyword>
<evidence type="ECO:0000256" key="4">
    <source>
        <dbReference type="ARBA" id="ARBA00022741"/>
    </source>
</evidence>
<evidence type="ECO:0000259" key="10">
    <source>
        <dbReference type="Pfam" id="PF00288"/>
    </source>
</evidence>
<gene>
    <name evidence="12" type="ORF">A2957_01235</name>
</gene>
<dbReference type="Gene3D" id="3.30.230.10">
    <property type="match status" value="1"/>
</dbReference>
<proteinExistence type="predicted"/>
<sequence length="306" mass="33294">MKKITVSAPGKLILFGEHAVVYGAPCIVTAVNKRIHVQIEYAEGNEDILETPKVNNLNFVHHTIEKFKRSYNIKNWLKITTSSDFNDRIGLGSSSAVTAALAKGLSEFFSVPLTDKELFNFCYEIILDIQKRGSGADLAASIFGGTQYFVSGGKVIEHTSVEDIPLVVGYSGHKADTASLLKIVADKYILNKDTIDKIFHEIQLITDKAKIELEKEELNNVGTLMTENHLLLKRLGVSTQMLDAMVESAIGAGAYGAKLSGAGGGDCIIALIDEKHRSTVEKAIKKVGGEPFLLETQAEGVRLELS</sequence>
<comment type="pathway">
    <text evidence="9">Isoprenoid biosynthesis; isopentenyl diphosphate biosynthesis via mevalonate pathway; isopentenyl diphosphate from (R)-mevalonate: step 1/3.</text>
</comment>
<evidence type="ECO:0000256" key="7">
    <source>
        <dbReference type="ARBA" id="ARBA00022842"/>
    </source>
</evidence>
<evidence type="ECO:0000313" key="12">
    <source>
        <dbReference type="EMBL" id="OGK44068.1"/>
    </source>
</evidence>
<accession>A0A1F7IL04</accession>
<dbReference type="InterPro" id="IPR020568">
    <property type="entry name" value="Ribosomal_Su5_D2-typ_SF"/>
</dbReference>
<keyword evidence="3" id="KW-0808">Transferase</keyword>
<feature type="domain" description="GHMP kinase C-terminal" evidence="11">
    <location>
        <begin position="212"/>
        <end position="288"/>
    </location>
</feature>
<dbReference type="STRING" id="1802060.A2957_01235"/>
<evidence type="ECO:0000256" key="8">
    <source>
        <dbReference type="ARBA" id="ARBA00023098"/>
    </source>
</evidence>
<evidence type="ECO:0000256" key="5">
    <source>
        <dbReference type="ARBA" id="ARBA00022777"/>
    </source>
</evidence>